<feature type="compositionally biased region" description="Basic and acidic residues" evidence="1">
    <location>
        <begin position="682"/>
        <end position="708"/>
    </location>
</feature>
<dbReference type="GO" id="GO:0043139">
    <property type="term" value="F:5'-3' DNA helicase activity"/>
    <property type="evidence" value="ECO:0007669"/>
    <property type="project" value="TreeGrafter"/>
</dbReference>
<dbReference type="Proteomes" id="UP000536604">
    <property type="component" value="Unassembled WGS sequence"/>
</dbReference>
<sequence length="1112" mass="123500">MDRPNLRGDAPVSPVEPGRPLPWQRGHPVRRRPAPRNRVWRHTVYLGVFKIEQMHAILTDAFGADPTRGDERPVGEAALAAFEVDERGQALLATQALATCGWALGRTISPGPRSRHWLEGFNRSEERFGELYNWLVSDPGPEPTRALLTAVDGGLVSGPLVDLWEAVRASLKLSAEAAGALSVPDADMEISASVGAELSSDDPGASLPRLRTTGEDGRVLHFRELEALQRVVASLLGVDRHLVLNIRIRSHTVSVKDDEAEQEHQEFLLAQQRGETEIPGDPFGDTTDAPLLNSFIAEDLATVSEAIRKGGYGAALRTYLSSSAEIAALRRTDIRREQNAVVHRVHPELTPAGRWPAKDIHPLVLSQQIAINSITESLGRSSGVFAVNGPPGTGKTTLLRDLVAHIVVERATVLAGFTKPWEAFTRKSTGWDHERGRTSFPRLVPELTGFEIVVASANNGAVNNVTQEIPGRRAVDERWAEADYFAATASNMIEDAEGAWGTLAAQLGNTGNRRNFVSRFWWGNRPDRTQTEHGMRTLLAALDKADRADSQPGLRRWREAVEAFNAAVRERDRLVAERAVVARKLQEIPSARRLLQEAERLYQDRKLSADDARTGHEVRQRYSHQATTDLQKIEAERARHWEFKPGFWDVLFSLGRRLREWQHTDDGIVSRLRAAEAHSRECAAAEGEARQTRENADRDLTAADHDRQTAGSRLTALERAVAAAEQRWPGYVPVGDTVTSDRERELSAPWNDAELARARTEVFLSALALHEAFIRAVPGKMLRVLRAAMDVLDGRAKQADDEAVREAMRGLFIVVPVVSSTFASFSRTFGAFDSESLGWLLVDEAGQATPQQVVGALWRAQRAVVVGDPLQLEPVTTLTLPAQQHLRRRFEVEERWLPAWTSVQTLADSVTPLGTLLERGEGEPLWVGCPLRVHRRCDDPMFTVSNTVAYSGMMVFGTPEREELALPPSQWVHVPASDAEGHWRPLEGDRLKWLLKGLRDNHGHPMDEVFVLAPFRDVADKVRKISTDLGVRWDRTGTIHTSQGKEAGVVVFVLGGAPDREGALEWASRTPNLLNVAASRAKRRLYVIGDHTAWAHRHHFKTLGQYLPLRKR</sequence>
<dbReference type="EMBL" id="JACHJO010000007">
    <property type="protein sequence ID" value="MBB6120534.1"/>
    <property type="molecule type" value="Genomic_DNA"/>
</dbReference>
<dbReference type="RefSeq" id="WP_184291718.1">
    <property type="nucleotide sequence ID" value="NZ_JACHJO010000007.1"/>
</dbReference>
<dbReference type="Pfam" id="PF13086">
    <property type="entry name" value="AAA_11"/>
    <property type="match status" value="1"/>
</dbReference>
<organism evidence="3 4">
    <name type="scientific">Nocardiopsis algeriensis</name>
    <dbReference type="NCBI Taxonomy" id="1478215"/>
    <lineage>
        <taxon>Bacteria</taxon>
        <taxon>Bacillati</taxon>
        <taxon>Actinomycetota</taxon>
        <taxon>Actinomycetes</taxon>
        <taxon>Streptosporangiales</taxon>
        <taxon>Nocardiopsidaceae</taxon>
        <taxon>Nocardiopsis</taxon>
    </lineage>
</organism>
<dbReference type="Gene3D" id="3.40.50.300">
    <property type="entry name" value="P-loop containing nucleotide triphosphate hydrolases"/>
    <property type="match status" value="3"/>
</dbReference>
<evidence type="ECO:0000259" key="2">
    <source>
        <dbReference type="Pfam" id="PF13086"/>
    </source>
</evidence>
<dbReference type="PANTHER" id="PTHR43788">
    <property type="entry name" value="DNA2/NAM7 HELICASE FAMILY MEMBER"/>
    <property type="match status" value="1"/>
</dbReference>
<proteinExistence type="predicted"/>
<dbReference type="AlphaFoldDB" id="A0A841IQQ3"/>
<feature type="domain" description="DNA2/NAM7 helicase helicase" evidence="2">
    <location>
        <begin position="791"/>
        <end position="876"/>
    </location>
</feature>
<evidence type="ECO:0000313" key="4">
    <source>
        <dbReference type="Proteomes" id="UP000536604"/>
    </source>
</evidence>
<gene>
    <name evidence="3" type="ORF">FHS13_002491</name>
</gene>
<reference evidence="3 4" key="1">
    <citation type="submission" date="2020-08" db="EMBL/GenBank/DDBJ databases">
        <title>Genomic Encyclopedia of Type Strains, Phase III (KMG-III): the genomes of soil and plant-associated and newly described type strains.</title>
        <authorList>
            <person name="Whitman W."/>
        </authorList>
    </citation>
    <scope>NUCLEOTIDE SEQUENCE [LARGE SCALE GENOMIC DNA]</scope>
    <source>
        <strain evidence="3 4">CECT 8712</strain>
    </source>
</reference>
<dbReference type="PANTHER" id="PTHR43788:SF8">
    <property type="entry name" value="DNA-BINDING PROTEIN SMUBP-2"/>
    <property type="match status" value="1"/>
</dbReference>
<feature type="region of interest" description="Disordered" evidence="1">
    <location>
        <begin position="1"/>
        <end position="34"/>
    </location>
</feature>
<dbReference type="InterPro" id="IPR050534">
    <property type="entry name" value="Coronavir_polyprotein_1ab"/>
</dbReference>
<name>A0A841IQQ3_9ACTN</name>
<feature type="region of interest" description="Disordered" evidence="1">
    <location>
        <begin position="682"/>
        <end position="711"/>
    </location>
</feature>
<dbReference type="InterPro" id="IPR041677">
    <property type="entry name" value="DNA2/NAM7_AAA_11"/>
</dbReference>
<comment type="caution">
    <text evidence="3">The sequence shown here is derived from an EMBL/GenBank/DDBJ whole genome shotgun (WGS) entry which is preliminary data.</text>
</comment>
<keyword evidence="4" id="KW-1185">Reference proteome</keyword>
<accession>A0A841IQQ3</accession>
<protein>
    <recommendedName>
        <fullName evidence="2">DNA2/NAM7 helicase helicase domain-containing protein</fullName>
    </recommendedName>
</protein>
<dbReference type="InterPro" id="IPR027417">
    <property type="entry name" value="P-loop_NTPase"/>
</dbReference>
<dbReference type="SUPFAM" id="SSF52540">
    <property type="entry name" value="P-loop containing nucleoside triphosphate hydrolases"/>
    <property type="match status" value="1"/>
</dbReference>
<evidence type="ECO:0000256" key="1">
    <source>
        <dbReference type="SAM" id="MobiDB-lite"/>
    </source>
</evidence>
<evidence type="ECO:0000313" key="3">
    <source>
        <dbReference type="EMBL" id="MBB6120534.1"/>
    </source>
</evidence>